<dbReference type="Proteomes" id="UP000187166">
    <property type="component" value="Unassembled WGS sequence"/>
</dbReference>
<evidence type="ECO:0000256" key="2">
    <source>
        <dbReference type="ARBA" id="ARBA00022840"/>
    </source>
</evidence>
<evidence type="ECO:0000313" key="5">
    <source>
        <dbReference type="Proteomes" id="UP000187166"/>
    </source>
</evidence>
<dbReference type="InterPro" id="IPR013166">
    <property type="entry name" value="Citrate_lyase_ligase_C"/>
</dbReference>
<dbReference type="SUPFAM" id="SSF52374">
    <property type="entry name" value="Nucleotidylyl transferase"/>
    <property type="match status" value="1"/>
</dbReference>
<keyword evidence="5" id="KW-1185">Reference proteome</keyword>
<evidence type="ECO:0000313" key="4">
    <source>
        <dbReference type="EMBL" id="OLR63366.1"/>
    </source>
</evidence>
<dbReference type="Pfam" id="PF08218">
    <property type="entry name" value="Citrate_ly_lig"/>
    <property type="match status" value="1"/>
</dbReference>
<dbReference type="Gene3D" id="3.40.50.620">
    <property type="entry name" value="HUPs"/>
    <property type="match status" value="1"/>
</dbReference>
<gene>
    <name evidence="4" type="ORF">BIV18_00025</name>
</gene>
<comment type="caution">
    <text evidence="4">The sequence shown here is derived from an EMBL/GenBank/DDBJ whole genome shotgun (WGS) entry which is preliminary data.</text>
</comment>
<accession>A0A1U7LXC9</accession>
<feature type="domain" description="Citrate lyase ligase C-terminal" evidence="3">
    <location>
        <begin position="1"/>
        <end position="52"/>
    </location>
</feature>
<evidence type="ECO:0000259" key="3">
    <source>
        <dbReference type="Pfam" id="PF08218"/>
    </source>
</evidence>
<sequence>MKKILPNYGVELVEIERLKSDEEVISASKVRKLLKEKKFQEAYKYLPAATIKALKSDEGQK</sequence>
<proteinExistence type="predicted"/>
<evidence type="ECO:0000256" key="1">
    <source>
        <dbReference type="ARBA" id="ARBA00022741"/>
    </source>
</evidence>
<dbReference type="GO" id="GO:0005524">
    <property type="term" value="F:ATP binding"/>
    <property type="evidence" value="ECO:0007669"/>
    <property type="project" value="UniProtKB-KW"/>
</dbReference>
<dbReference type="AlphaFoldDB" id="A0A1U7LXC9"/>
<reference evidence="4 5" key="1">
    <citation type="journal article" date="2016" name="Appl. Environ. Microbiol.">
        <title>Function and Phylogeny of Bacterial Butyryl Coenzyme A:Acetate Transferases and Their Diversity in the Proximal Colon of Swine.</title>
        <authorList>
            <person name="Trachsel J."/>
            <person name="Bayles D.O."/>
            <person name="Looft T."/>
            <person name="Levine U.Y."/>
            <person name="Allen H.K."/>
        </authorList>
    </citation>
    <scope>NUCLEOTIDE SEQUENCE [LARGE SCALE GENOMIC DNA]</scope>
    <source>
        <strain evidence="4 5">35-6-1</strain>
    </source>
</reference>
<dbReference type="STRING" id="1465756.BIV18_00025"/>
<dbReference type="GO" id="GO:0008771">
    <property type="term" value="F:[citrate (pro-3S)-lyase] ligase activity"/>
    <property type="evidence" value="ECO:0007669"/>
    <property type="project" value="InterPro"/>
</dbReference>
<name>A0A1U7LXC9_9FIRM</name>
<organism evidence="4 5">
    <name type="scientific">Peptoniphilus porci</name>
    <dbReference type="NCBI Taxonomy" id="2652280"/>
    <lineage>
        <taxon>Bacteria</taxon>
        <taxon>Bacillati</taxon>
        <taxon>Bacillota</taxon>
        <taxon>Tissierellia</taxon>
        <taxon>Tissierellales</taxon>
        <taxon>Peptoniphilaceae</taxon>
        <taxon>Peptoniphilus</taxon>
    </lineage>
</organism>
<keyword evidence="2" id="KW-0067">ATP-binding</keyword>
<keyword evidence="1" id="KW-0547">Nucleotide-binding</keyword>
<protein>
    <recommendedName>
        <fullName evidence="3">Citrate lyase ligase C-terminal domain-containing protein</fullName>
    </recommendedName>
</protein>
<dbReference type="EMBL" id="MJIH01000002">
    <property type="protein sequence ID" value="OLR63366.1"/>
    <property type="molecule type" value="Genomic_DNA"/>
</dbReference>
<dbReference type="InterPro" id="IPR014729">
    <property type="entry name" value="Rossmann-like_a/b/a_fold"/>
</dbReference>